<gene>
    <name evidence="1" type="ORF">PsYK624_167400</name>
</gene>
<sequence length="333" mass="36582">MRPGQSAEREKLPISTLFDVLNLLPNIHGLHLERCALCILSDPHDHQQHPPLVFPKRAVYDLQTLTFHGIIGKTAIQAITVLLSRFKYIGSLTFAGIHTTRWPLDSPLSFLFPLDGLAIESLTLEHQSMDPDSEVDGSEEVMQVLCHELQAHADLGALRELVVDVLTTELLDLASAAPHLEHINCVATSTAPPVDSARHRVALRRLTLVVPVLLRGDLGLYGASPLADLAAHLRALAVFGAAEIAICVHLCMLPSEPGEDELDVDVAVQFTLNMLEPEWHEVGEALGYYASLRMLTLEVRNMTYMPDQAYDTLLGAAAAHNLPVKYADMLRLV</sequence>
<keyword evidence="2" id="KW-1185">Reference proteome</keyword>
<name>A0A9P3LMD3_9APHY</name>
<dbReference type="Proteomes" id="UP000703269">
    <property type="component" value="Unassembled WGS sequence"/>
</dbReference>
<dbReference type="EMBL" id="BPQB01000155">
    <property type="protein sequence ID" value="GJF00452.1"/>
    <property type="molecule type" value="Genomic_DNA"/>
</dbReference>
<organism evidence="1 2">
    <name type="scientific">Phanerochaete sordida</name>
    <dbReference type="NCBI Taxonomy" id="48140"/>
    <lineage>
        <taxon>Eukaryota</taxon>
        <taxon>Fungi</taxon>
        <taxon>Dikarya</taxon>
        <taxon>Basidiomycota</taxon>
        <taxon>Agaricomycotina</taxon>
        <taxon>Agaricomycetes</taxon>
        <taxon>Polyporales</taxon>
        <taxon>Phanerochaetaceae</taxon>
        <taxon>Phanerochaete</taxon>
    </lineage>
</organism>
<accession>A0A9P3LMD3</accession>
<dbReference type="AlphaFoldDB" id="A0A9P3LMD3"/>
<evidence type="ECO:0000313" key="1">
    <source>
        <dbReference type="EMBL" id="GJF00452.1"/>
    </source>
</evidence>
<evidence type="ECO:0000313" key="2">
    <source>
        <dbReference type="Proteomes" id="UP000703269"/>
    </source>
</evidence>
<comment type="caution">
    <text evidence="1">The sequence shown here is derived from an EMBL/GenBank/DDBJ whole genome shotgun (WGS) entry which is preliminary data.</text>
</comment>
<protein>
    <submittedName>
        <fullName evidence="1">Uncharacterized protein</fullName>
    </submittedName>
</protein>
<reference evidence="1 2" key="1">
    <citation type="submission" date="2021-08" db="EMBL/GenBank/DDBJ databases">
        <title>Draft Genome Sequence of Phanerochaete sordida strain YK-624.</title>
        <authorList>
            <person name="Mori T."/>
            <person name="Dohra H."/>
            <person name="Suzuki T."/>
            <person name="Kawagishi H."/>
            <person name="Hirai H."/>
        </authorList>
    </citation>
    <scope>NUCLEOTIDE SEQUENCE [LARGE SCALE GENOMIC DNA]</scope>
    <source>
        <strain evidence="1 2">YK-624</strain>
    </source>
</reference>
<proteinExistence type="predicted"/>